<organism evidence="1 2">
    <name type="scientific">Aeromonas phage phiAS5</name>
    <dbReference type="NCBI Taxonomy" id="879630"/>
    <lineage>
        <taxon>Viruses</taxon>
        <taxon>Duplodnaviria</taxon>
        <taxon>Heunggongvirae</taxon>
        <taxon>Uroviricota</taxon>
        <taxon>Caudoviricetes</taxon>
        <taxon>Pantevenvirales</taxon>
        <taxon>Straboviridae</taxon>
        <taxon>Chrysonvirus</taxon>
        <taxon>Chrysonvirus as5</taxon>
    </lineage>
</organism>
<gene>
    <name evidence="1" type="ORF">phiAS5_ORF0248</name>
</gene>
<dbReference type="RefSeq" id="YP_003969537.1">
    <property type="nucleotide sequence ID" value="NC_014636.1"/>
</dbReference>
<reference evidence="1 2" key="1">
    <citation type="journal article" date="2012" name="Vet. Microbiol.">
        <title>Complete genome sequence and characterization of a broad-host range T4-like bacteriophage phiAS5 infecting Aeromonas salmonicida subsp. salmonicida.</title>
        <authorList>
            <person name="Kim J.H."/>
            <person name="Son J.S."/>
            <person name="Choi Y.J."/>
            <person name="Choresca C.H.Jr."/>
            <person name="Shin S.P."/>
            <person name="Han J.E."/>
            <person name="Jun J.W."/>
            <person name="Park S.C."/>
        </authorList>
    </citation>
    <scope>NUCLEOTIDE SEQUENCE [LARGE SCALE GENOMIC DNA]</scope>
</reference>
<sequence length="93" mass="11214">MYDFKPVKTETKVTRIKNRYHIRLFVDGKLYDEMACQCRIDIGLCCRKMLRWVDKMGHNSPHASAVRRRMWNSEKYQQTSVGKIWYIGLRNDQ</sequence>
<accession>E1A202</accession>
<dbReference type="OrthoDB" id="23079at10239"/>
<dbReference type="KEGG" id="vg:9861655"/>
<dbReference type="GeneID" id="9861655"/>
<keyword evidence="2" id="KW-1185">Reference proteome</keyword>
<evidence type="ECO:0000313" key="1">
    <source>
        <dbReference type="EMBL" id="ADM80091.1"/>
    </source>
</evidence>
<evidence type="ECO:0000313" key="2">
    <source>
        <dbReference type="Proteomes" id="UP000002236"/>
    </source>
</evidence>
<dbReference type="EMBL" id="HM452126">
    <property type="protein sequence ID" value="ADM80091.1"/>
    <property type="molecule type" value="Genomic_DNA"/>
</dbReference>
<name>E1A202_9CAUD</name>
<proteinExistence type="predicted"/>
<dbReference type="Proteomes" id="UP000002236">
    <property type="component" value="Segment"/>
</dbReference>
<protein>
    <submittedName>
        <fullName evidence="1">Uncharacterized protein</fullName>
    </submittedName>
</protein>